<organism evidence="2 3">
    <name type="scientific">Knipowitschia caucasica</name>
    <name type="common">Caucasian dwarf goby</name>
    <name type="synonym">Pomatoschistus caucasicus</name>
    <dbReference type="NCBI Taxonomy" id="637954"/>
    <lineage>
        <taxon>Eukaryota</taxon>
        <taxon>Metazoa</taxon>
        <taxon>Chordata</taxon>
        <taxon>Craniata</taxon>
        <taxon>Vertebrata</taxon>
        <taxon>Euteleostomi</taxon>
        <taxon>Actinopterygii</taxon>
        <taxon>Neopterygii</taxon>
        <taxon>Teleostei</taxon>
        <taxon>Neoteleostei</taxon>
        <taxon>Acanthomorphata</taxon>
        <taxon>Gobiaria</taxon>
        <taxon>Gobiiformes</taxon>
        <taxon>Gobioidei</taxon>
        <taxon>Gobiidae</taxon>
        <taxon>Gobiinae</taxon>
        <taxon>Knipowitschia</taxon>
    </lineage>
</organism>
<proteinExistence type="predicted"/>
<name>A0AAV2K2B4_KNICA</name>
<reference evidence="2 3" key="1">
    <citation type="submission" date="2024-04" db="EMBL/GenBank/DDBJ databases">
        <authorList>
            <person name="Waldvogel A.-M."/>
            <person name="Schoenle A."/>
        </authorList>
    </citation>
    <scope>NUCLEOTIDE SEQUENCE [LARGE SCALE GENOMIC DNA]</scope>
</reference>
<protein>
    <submittedName>
        <fullName evidence="2">Uncharacterized protein</fullName>
    </submittedName>
</protein>
<feature type="compositionally biased region" description="Basic and acidic residues" evidence="1">
    <location>
        <begin position="74"/>
        <end position="87"/>
    </location>
</feature>
<feature type="region of interest" description="Disordered" evidence="1">
    <location>
        <begin position="63"/>
        <end position="87"/>
    </location>
</feature>
<dbReference type="Proteomes" id="UP001497482">
    <property type="component" value="Chromosome 16"/>
</dbReference>
<evidence type="ECO:0000313" key="3">
    <source>
        <dbReference type="Proteomes" id="UP001497482"/>
    </source>
</evidence>
<gene>
    <name evidence="2" type="ORF">KC01_LOCUS14432</name>
</gene>
<accession>A0AAV2K2B4</accession>
<dbReference type="AlphaFoldDB" id="A0AAV2K2B4"/>
<dbReference type="EMBL" id="OZ035838">
    <property type="protein sequence ID" value="CAL1584038.1"/>
    <property type="molecule type" value="Genomic_DNA"/>
</dbReference>
<keyword evidence="3" id="KW-1185">Reference proteome</keyword>
<evidence type="ECO:0000313" key="2">
    <source>
        <dbReference type="EMBL" id="CAL1584038.1"/>
    </source>
</evidence>
<sequence length="87" mass="8971">MRNTTGVMDFGPAPDIFIWLTHLTKTGAVSPIAAAAPRSQSTVIYPGWQRHAGTAACGGVCEGGQMGEGEVGEGGERPGSDKEGARR</sequence>
<evidence type="ECO:0000256" key="1">
    <source>
        <dbReference type="SAM" id="MobiDB-lite"/>
    </source>
</evidence>